<accession>Q1YMM6</accession>
<organism evidence="1 2">
    <name type="scientific">Aurantimonas manganoxydans (strain ATCC BAA-1229 / DSM 21871 / SI85-9A1)</name>
    <dbReference type="NCBI Taxonomy" id="287752"/>
    <lineage>
        <taxon>Bacteria</taxon>
        <taxon>Pseudomonadati</taxon>
        <taxon>Pseudomonadota</taxon>
        <taxon>Alphaproteobacteria</taxon>
        <taxon>Hyphomicrobiales</taxon>
        <taxon>Aurantimonadaceae</taxon>
        <taxon>Aurantimonas</taxon>
    </lineage>
</organism>
<name>Q1YMM6_AURMS</name>
<sequence>MAFVGHADCSRNLKDKDPMREHLADALKSATNGQDKTRCSTLRLIHAAIKDRDVANRTAGRDPVSDDEVLQILSKMIKQRIESAKGFDETGQPALADQERREIAVIRELLPPQLNSGEMEQACREVVEDTESRGLRDVGRCMNALKERYPGKMDMGKASTVVKGLLR</sequence>
<dbReference type="GO" id="GO:0016884">
    <property type="term" value="F:carbon-nitrogen ligase activity, with glutamine as amido-N-donor"/>
    <property type="evidence" value="ECO:0007669"/>
    <property type="project" value="InterPro"/>
</dbReference>
<dbReference type="PANTHER" id="PTHR28055:SF1">
    <property type="entry name" value="ALTERED INHERITANCE OF MITOCHONDRIA PROTEIN 41, MITOCHONDRIAL"/>
    <property type="match status" value="1"/>
</dbReference>
<dbReference type="SUPFAM" id="SSF89095">
    <property type="entry name" value="GatB/YqeY motif"/>
    <property type="match status" value="1"/>
</dbReference>
<dbReference type="HOGENOM" id="CLU_079430_2_2_5"/>
<dbReference type="AlphaFoldDB" id="Q1YMM6"/>
<reference evidence="1 2" key="1">
    <citation type="journal article" date="2008" name="Appl. Environ. Microbiol.">
        <title>Genomic insights into Mn(II) oxidation by the marine alphaproteobacterium Aurantimonas sp. strain SI85-9A1.</title>
        <authorList>
            <person name="Dick G.J."/>
            <person name="Podell S."/>
            <person name="Johnson H.A."/>
            <person name="Rivera-Espinoza Y."/>
            <person name="Bernier-Latmani R."/>
            <person name="McCarthy J.K."/>
            <person name="Torpey J.W."/>
            <person name="Clement B.G."/>
            <person name="Gaasterland T."/>
            <person name="Tebo B.M."/>
        </authorList>
    </citation>
    <scope>NUCLEOTIDE SEQUENCE [LARGE SCALE GENOMIC DNA]</scope>
    <source>
        <strain evidence="1 2">SI85-9A1</strain>
    </source>
</reference>
<dbReference type="InterPro" id="IPR042184">
    <property type="entry name" value="YqeY/Aim41_N"/>
</dbReference>
<evidence type="ECO:0000313" key="2">
    <source>
        <dbReference type="Proteomes" id="UP000000321"/>
    </source>
</evidence>
<proteinExistence type="predicted"/>
<dbReference type="BioCyc" id="AURANTIMONAS:SI859A1_02171-MONOMER"/>
<dbReference type="InterPro" id="IPR023168">
    <property type="entry name" value="GatB_Yqey_C_2"/>
</dbReference>
<dbReference type="Gene3D" id="1.10.10.410">
    <property type="match status" value="1"/>
</dbReference>
<dbReference type="EMBL" id="AAPJ01000001">
    <property type="protein sequence ID" value="EAS51355.1"/>
    <property type="molecule type" value="Genomic_DNA"/>
</dbReference>
<keyword evidence="2" id="KW-1185">Reference proteome</keyword>
<dbReference type="Pfam" id="PF09424">
    <property type="entry name" value="YqeY"/>
    <property type="match status" value="1"/>
</dbReference>
<dbReference type="InterPro" id="IPR003789">
    <property type="entry name" value="Asn/Gln_tRNA_amidoTrase-B-like"/>
</dbReference>
<gene>
    <name evidence="1" type="ORF">SI859A1_02171</name>
</gene>
<dbReference type="Proteomes" id="UP000000321">
    <property type="component" value="Unassembled WGS sequence"/>
</dbReference>
<protein>
    <submittedName>
        <fullName evidence="1">Possible GatB/Yqey</fullName>
    </submittedName>
</protein>
<dbReference type="Gene3D" id="1.10.1510.10">
    <property type="entry name" value="Uncharacterised protein YqeY/AIM41 PF09424, N-terminal domain"/>
    <property type="match status" value="1"/>
</dbReference>
<evidence type="ECO:0000313" key="1">
    <source>
        <dbReference type="EMBL" id="EAS51355.1"/>
    </source>
</evidence>
<dbReference type="InterPro" id="IPR019004">
    <property type="entry name" value="YqeY/Aim41"/>
</dbReference>
<comment type="caution">
    <text evidence="1">The sequence shown here is derived from an EMBL/GenBank/DDBJ whole genome shotgun (WGS) entry which is preliminary data.</text>
</comment>
<dbReference type="PANTHER" id="PTHR28055">
    <property type="entry name" value="ALTERED INHERITANCE OF MITOCHONDRIA PROTEIN 41, MITOCHONDRIAL"/>
    <property type="match status" value="1"/>
</dbReference>